<dbReference type="Gene3D" id="1.10.167.10">
    <property type="entry name" value="Regulator of G-protein Signalling 4, domain 2"/>
    <property type="match status" value="1"/>
</dbReference>
<dbReference type="PROSITE" id="PS50132">
    <property type="entry name" value="RGS"/>
    <property type="match status" value="1"/>
</dbReference>
<dbReference type="GO" id="GO:0016055">
    <property type="term" value="P:Wnt signaling pathway"/>
    <property type="evidence" value="ECO:0007669"/>
    <property type="project" value="UniProtKB-KW"/>
</dbReference>
<dbReference type="InterPro" id="IPR044926">
    <property type="entry name" value="RGS_subdomain_2"/>
</dbReference>
<evidence type="ECO:0000313" key="10">
    <source>
        <dbReference type="WBParaSite" id="EgrG_001141200"/>
    </source>
</evidence>
<dbReference type="GO" id="GO:0008013">
    <property type="term" value="F:beta-catenin binding"/>
    <property type="evidence" value="ECO:0007669"/>
    <property type="project" value="TreeGrafter"/>
</dbReference>
<feature type="compositionally biased region" description="Polar residues" evidence="5">
    <location>
        <begin position="353"/>
        <end position="371"/>
    </location>
</feature>
<keyword evidence="3 4" id="KW-0879">Wnt signaling pathway</keyword>
<dbReference type="WBParaSite" id="EgrG_001141200">
    <property type="protein sequence ID" value="EgrG_001141200"/>
    <property type="gene ID" value="EgrG_001141200"/>
</dbReference>
<dbReference type="OrthoDB" id="10007451at2759"/>
<reference evidence="8" key="2">
    <citation type="submission" date="2014-06" db="EMBL/GenBank/DDBJ databases">
        <authorList>
            <person name="Aslett M."/>
        </authorList>
    </citation>
    <scope>NUCLEOTIDE SEQUENCE</scope>
</reference>
<dbReference type="SUPFAM" id="SSF48097">
    <property type="entry name" value="Regulator of G-protein signaling, RGS"/>
    <property type="match status" value="1"/>
</dbReference>
<dbReference type="Pfam" id="PF08833">
    <property type="entry name" value="Axin_b-cat_bind"/>
    <property type="match status" value="1"/>
</dbReference>
<evidence type="ECO:0000256" key="4">
    <source>
        <dbReference type="PROSITE-ProRule" id="PRU00069"/>
    </source>
</evidence>
<protein>
    <submittedName>
        <fullName evidence="8 10">Axis inhibition protein axin</fullName>
    </submittedName>
</protein>
<proteinExistence type="predicted"/>
<feature type="region of interest" description="Disordered" evidence="5">
    <location>
        <begin position="509"/>
        <end position="528"/>
    </location>
</feature>
<reference evidence="10" key="3">
    <citation type="submission" date="2020-10" db="UniProtKB">
        <authorList>
            <consortium name="WormBaseParasite"/>
        </authorList>
    </citation>
    <scope>IDENTIFICATION</scope>
</reference>
<evidence type="ECO:0000256" key="2">
    <source>
        <dbReference type="ARBA" id="ARBA00022490"/>
    </source>
</evidence>
<dbReference type="GO" id="GO:0005737">
    <property type="term" value="C:cytoplasm"/>
    <property type="evidence" value="ECO:0007669"/>
    <property type="project" value="UniProtKB-SubCell"/>
</dbReference>
<feature type="region of interest" description="Disordered" evidence="5">
    <location>
        <begin position="1"/>
        <end position="28"/>
    </location>
</feature>
<dbReference type="InterPro" id="IPR024066">
    <property type="entry name" value="RGS_subdom1/3"/>
</dbReference>
<feature type="compositionally biased region" description="Low complexity" evidence="5">
    <location>
        <begin position="764"/>
        <end position="786"/>
    </location>
</feature>
<dbReference type="Proteomes" id="UP000492820">
    <property type="component" value="Unassembled WGS sequence"/>
</dbReference>
<feature type="region of interest" description="Disordered" evidence="5">
    <location>
        <begin position="703"/>
        <end position="789"/>
    </location>
</feature>
<dbReference type="GO" id="GO:0005886">
    <property type="term" value="C:plasma membrane"/>
    <property type="evidence" value="ECO:0007669"/>
    <property type="project" value="TreeGrafter"/>
</dbReference>
<feature type="domain" description="DIX" evidence="7">
    <location>
        <begin position="835"/>
        <end position="917"/>
    </location>
</feature>
<organism evidence="8">
    <name type="scientific">Echinococcus granulosus</name>
    <name type="common">Hydatid tapeworm</name>
    <dbReference type="NCBI Taxonomy" id="6210"/>
    <lineage>
        <taxon>Eukaryota</taxon>
        <taxon>Metazoa</taxon>
        <taxon>Spiralia</taxon>
        <taxon>Lophotrochozoa</taxon>
        <taxon>Platyhelminthes</taxon>
        <taxon>Cestoda</taxon>
        <taxon>Eucestoda</taxon>
        <taxon>Cyclophyllidea</taxon>
        <taxon>Taeniidae</taxon>
        <taxon>Echinococcus</taxon>
        <taxon>Echinococcus granulosus group</taxon>
    </lineage>
</organism>
<dbReference type="PANTHER" id="PTHR46102:SF2">
    <property type="entry name" value="AXIN"/>
    <property type="match status" value="1"/>
</dbReference>
<keyword evidence="2" id="KW-0963">Cytoplasm</keyword>
<dbReference type="InterPro" id="IPR036305">
    <property type="entry name" value="RGS_sf"/>
</dbReference>
<dbReference type="SUPFAM" id="SSF54236">
    <property type="entry name" value="Ubiquitin-like"/>
    <property type="match status" value="1"/>
</dbReference>
<evidence type="ECO:0000256" key="1">
    <source>
        <dbReference type="ARBA" id="ARBA00004496"/>
    </source>
</evidence>
<dbReference type="Pfam" id="PF00615">
    <property type="entry name" value="RGS"/>
    <property type="match status" value="2"/>
</dbReference>
<name>A0A068WLS3_ECHGR</name>
<feature type="compositionally biased region" description="Low complexity" evidence="5">
    <location>
        <begin position="510"/>
        <end position="528"/>
    </location>
</feature>
<feature type="region of interest" description="Disordered" evidence="5">
    <location>
        <begin position="151"/>
        <end position="185"/>
    </location>
</feature>
<dbReference type="GO" id="GO:0030877">
    <property type="term" value="C:beta-catenin destruction complex"/>
    <property type="evidence" value="ECO:0007669"/>
    <property type="project" value="TreeGrafter"/>
</dbReference>
<dbReference type="GO" id="GO:0090090">
    <property type="term" value="P:negative regulation of canonical Wnt signaling pathway"/>
    <property type="evidence" value="ECO:0007669"/>
    <property type="project" value="InterPro"/>
</dbReference>
<dbReference type="EMBL" id="LK028581">
    <property type="protein sequence ID" value="CDS20712.1"/>
    <property type="molecule type" value="Genomic_DNA"/>
</dbReference>
<dbReference type="GO" id="GO:0048468">
    <property type="term" value="P:cell development"/>
    <property type="evidence" value="ECO:0007669"/>
    <property type="project" value="TreeGrafter"/>
</dbReference>
<sequence length="918" mass="98672">MSYPPGSLRSCHEADGRSDRSGGSGGTGSGSGCGNVYGSLYGAFSDCKWHHQAQQHQQQSHHQAQKSQQQLEQVQSTWQKWAASFDALLSDGEGVALFKSYLESEGCGNLLDFWFAIQGFRSKVDPSDRKKILQLIKVIYQTYIRGSASASASASSSGVPPPSATTASRSRRNHTPVRLRPETRRSIADRLAHKSSLDQTVFDEAQAEVGHLLRTTAYQAFLKSEAFIAHIQQGGLGPKPALMCSEDEFTRHTAYLPTVEEDRELGQAPLPLRGSSTPATYHYFCGPPMLQQQCACQSGNPWGVTYYPPPTPQTCYPPAPLTQENIQMTRFQRAELPVPQHLACCPHCQTPLPQQQQIPGPSNPLSPTQHKSMGRMTGAGQRKWMDAVCPKYEYCSPPLAPQGGFARAPPNPYHVSFAPVSMQDSEHHSLSSGAHTEENLSHIDGACDEARARMHLSSIRHTTRISTNYPVFETSTTTTPAAVITSGGGGGGGSALGHKHKRGVSSSRRAAVNGASTAAAGAAATSKTATLRDQNMAELDPSGFARLLNERLQRVVEDRAAMERLERLMSEVGNDEEGEETTEIPDTGQEKEASTKTTEAVKVEPKTETEIASATKTQQPQPLLTTAESEECSISKAMANLSVASTSTTTTTTTTTATVSTKPSVLQRPWADRLLAAARVQHAQQGDNAQAILEDHCSRIWDTSADRTPTSSSGSGGDGHGAFALRPRLDAVGKSSGKIVETSRQATTGGGGEEEEVEDDCIHPPLLQESSSPPSATTTTTTNSSTRFDFHQQVNESQLVDVNTMRLQARCTASPTAPSTTGGGGSVGSGGSSGSGGLVVGYYLCDDPVPYRSQWPSNVITLGQFKHLVPKKGLFRFFFKTTSDEFDSGVVHQEISNDDAVLPLWEGKVVAKVERVEQ</sequence>
<dbReference type="SMART" id="SM00021">
    <property type="entry name" value="DAX"/>
    <property type="match status" value="1"/>
</dbReference>
<dbReference type="InterPro" id="IPR029071">
    <property type="entry name" value="Ubiquitin-like_domsf"/>
</dbReference>
<dbReference type="PROSITE" id="PS50841">
    <property type="entry name" value="DIX"/>
    <property type="match status" value="1"/>
</dbReference>
<feature type="compositionally biased region" description="Acidic residues" evidence="5">
    <location>
        <begin position="573"/>
        <end position="583"/>
    </location>
</feature>
<evidence type="ECO:0000256" key="5">
    <source>
        <dbReference type="SAM" id="MobiDB-lite"/>
    </source>
</evidence>
<evidence type="ECO:0000313" key="9">
    <source>
        <dbReference type="Proteomes" id="UP000492820"/>
    </source>
</evidence>
<accession>A0A068WLS3</accession>
<feature type="compositionally biased region" description="Basic and acidic residues" evidence="5">
    <location>
        <begin position="10"/>
        <end position="20"/>
    </location>
</feature>
<dbReference type="InterPro" id="IPR016137">
    <property type="entry name" value="RGS"/>
</dbReference>
<feature type="compositionally biased region" description="Low complexity" evidence="5">
    <location>
        <begin position="617"/>
        <end position="626"/>
    </location>
</feature>
<dbReference type="InterPro" id="IPR038207">
    <property type="entry name" value="DIX_dom_sf"/>
</dbReference>
<dbReference type="InterPro" id="IPR014936">
    <property type="entry name" value="Axin_b-cat-bd"/>
</dbReference>
<dbReference type="InterPro" id="IPR001158">
    <property type="entry name" value="DIX"/>
</dbReference>
<dbReference type="GO" id="GO:0019901">
    <property type="term" value="F:protein kinase binding"/>
    <property type="evidence" value="ECO:0007669"/>
    <property type="project" value="TreeGrafter"/>
</dbReference>
<evidence type="ECO:0000313" key="8">
    <source>
        <dbReference type="EMBL" id="CDS20712.1"/>
    </source>
</evidence>
<dbReference type="Gene3D" id="1.10.196.10">
    <property type="match status" value="1"/>
</dbReference>
<feature type="domain" description="RGS" evidence="6">
    <location>
        <begin position="84"/>
        <end position="227"/>
    </location>
</feature>
<dbReference type="GO" id="GO:0005634">
    <property type="term" value="C:nucleus"/>
    <property type="evidence" value="ECO:0007669"/>
    <property type="project" value="TreeGrafter"/>
</dbReference>
<dbReference type="GO" id="GO:0031625">
    <property type="term" value="F:ubiquitin protein ligase binding"/>
    <property type="evidence" value="ECO:0007669"/>
    <property type="project" value="TreeGrafter"/>
</dbReference>
<dbReference type="Pfam" id="PF00778">
    <property type="entry name" value="DIX"/>
    <property type="match status" value="1"/>
</dbReference>
<evidence type="ECO:0000259" key="7">
    <source>
        <dbReference type="PROSITE" id="PS50841"/>
    </source>
</evidence>
<dbReference type="PRINTS" id="PR01301">
    <property type="entry name" value="RGSPROTEIN"/>
</dbReference>
<gene>
    <name evidence="10" type="primary">EGR_07621</name>
    <name evidence="8" type="ORF">EgrG_001141200</name>
</gene>
<evidence type="ECO:0000256" key="3">
    <source>
        <dbReference type="ARBA" id="ARBA00022687"/>
    </source>
</evidence>
<dbReference type="GO" id="GO:0032436">
    <property type="term" value="P:positive regulation of proteasomal ubiquitin-dependent protein catabolic process"/>
    <property type="evidence" value="ECO:0007669"/>
    <property type="project" value="TreeGrafter"/>
</dbReference>
<dbReference type="Gene3D" id="2.40.240.130">
    <property type="match status" value="1"/>
</dbReference>
<dbReference type="PANTHER" id="PTHR46102">
    <property type="entry name" value="AXIN"/>
    <property type="match status" value="1"/>
</dbReference>
<evidence type="ECO:0000259" key="6">
    <source>
        <dbReference type="PROSITE" id="PS50132"/>
    </source>
</evidence>
<feature type="compositionally biased region" description="Basic and acidic residues" evidence="5">
    <location>
        <begin position="588"/>
        <end position="609"/>
    </location>
</feature>
<comment type="subcellular location">
    <subcellularLocation>
        <location evidence="1">Cytoplasm</location>
    </subcellularLocation>
</comment>
<feature type="compositionally biased region" description="Gly residues" evidence="5">
    <location>
        <begin position="821"/>
        <end position="831"/>
    </location>
</feature>
<dbReference type="InterPro" id="IPR043581">
    <property type="entry name" value="Axin-like"/>
</dbReference>
<reference evidence="8 9" key="1">
    <citation type="journal article" date="2013" name="Nature">
        <title>The genomes of four tapeworm species reveal adaptations to parasitism.</title>
        <authorList>
            <person name="Tsai I.J."/>
            <person name="Zarowiecki M."/>
            <person name="Holroyd N."/>
            <person name="Garciarrubio A."/>
            <person name="Sanchez-Flores A."/>
            <person name="Brooks K.L."/>
            <person name="Tracey A."/>
            <person name="Bobes R.J."/>
            <person name="Fragoso G."/>
            <person name="Sciutto E."/>
            <person name="Aslett M."/>
            <person name="Beasley H."/>
            <person name="Bennett H.M."/>
            <person name="Cai J."/>
            <person name="Camicia F."/>
            <person name="Clark R."/>
            <person name="Cucher M."/>
            <person name="De Silva N."/>
            <person name="Day T.A."/>
            <person name="Deplazes P."/>
            <person name="Estrada K."/>
            <person name="Fernandez C."/>
            <person name="Holland P.W."/>
            <person name="Hou J."/>
            <person name="Hu S."/>
            <person name="Huckvale T."/>
            <person name="Hung S.S."/>
            <person name="Kamenetzky L."/>
            <person name="Keane J.A."/>
            <person name="Kiss F."/>
            <person name="Koziol U."/>
            <person name="Lambert O."/>
            <person name="Liu K."/>
            <person name="Luo X."/>
            <person name="Luo Y."/>
            <person name="Macchiaroli N."/>
            <person name="Nichol S."/>
            <person name="Paps J."/>
            <person name="Parkinson J."/>
            <person name="Pouchkina-Stantcheva N."/>
            <person name="Riddiford N."/>
            <person name="Rosenzvit M."/>
            <person name="Salinas G."/>
            <person name="Wasmuth J.D."/>
            <person name="Zamanian M."/>
            <person name="Zheng Y."/>
            <person name="Cai X."/>
            <person name="Soberon X."/>
            <person name="Olson P.D."/>
            <person name="Laclette J.P."/>
            <person name="Brehm K."/>
            <person name="Berriman M."/>
            <person name="Garciarrubio A."/>
            <person name="Bobes R.J."/>
            <person name="Fragoso G."/>
            <person name="Sanchez-Flores A."/>
            <person name="Estrada K."/>
            <person name="Cevallos M.A."/>
            <person name="Morett E."/>
            <person name="Gonzalez V."/>
            <person name="Portillo T."/>
            <person name="Ochoa-Leyva A."/>
            <person name="Jose M.V."/>
            <person name="Sciutto E."/>
            <person name="Landa A."/>
            <person name="Jimenez L."/>
            <person name="Valdes V."/>
            <person name="Carrero J.C."/>
            <person name="Larralde C."/>
            <person name="Morales-Montor J."/>
            <person name="Limon-Lason J."/>
            <person name="Soberon X."/>
            <person name="Laclette J.P."/>
        </authorList>
    </citation>
    <scope>NUCLEOTIDE SEQUENCE [LARGE SCALE GENOMIC DNA]</scope>
</reference>
<feature type="region of interest" description="Disordered" evidence="5">
    <location>
        <begin position="812"/>
        <end position="831"/>
    </location>
</feature>
<dbReference type="GO" id="GO:0060090">
    <property type="term" value="F:molecular adaptor activity"/>
    <property type="evidence" value="ECO:0007669"/>
    <property type="project" value="TreeGrafter"/>
</dbReference>
<feature type="region of interest" description="Disordered" evidence="5">
    <location>
        <begin position="568"/>
        <end position="626"/>
    </location>
</feature>
<feature type="region of interest" description="Disordered" evidence="5">
    <location>
        <begin position="353"/>
        <end position="375"/>
    </location>
</feature>
<feature type="compositionally biased region" description="Low complexity" evidence="5">
    <location>
        <begin position="151"/>
        <end position="168"/>
    </location>
</feature>
<dbReference type="AlphaFoldDB" id="A0A068WLS3"/>
<dbReference type="SMART" id="SM00315">
    <property type="entry name" value="RGS"/>
    <property type="match status" value="1"/>
</dbReference>